<dbReference type="CDD" id="cd17352">
    <property type="entry name" value="MFS_MCT_SLC16"/>
    <property type="match status" value="1"/>
</dbReference>
<feature type="domain" description="Major facilitator superfamily (MFS) profile" evidence="4">
    <location>
        <begin position="7"/>
        <end position="488"/>
    </location>
</feature>
<feature type="transmembrane region" description="Helical" evidence="3">
    <location>
        <begin position="462"/>
        <end position="483"/>
    </location>
</feature>
<name>A0ABD0K4X8_9CAEN</name>
<dbReference type="Gene3D" id="1.20.1250.20">
    <property type="entry name" value="MFS general substrate transporter like domains"/>
    <property type="match status" value="2"/>
</dbReference>
<organism evidence="5 6">
    <name type="scientific">Batillaria attramentaria</name>
    <dbReference type="NCBI Taxonomy" id="370345"/>
    <lineage>
        <taxon>Eukaryota</taxon>
        <taxon>Metazoa</taxon>
        <taxon>Spiralia</taxon>
        <taxon>Lophotrochozoa</taxon>
        <taxon>Mollusca</taxon>
        <taxon>Gastropoda</taxon>
        <taxon>Caenogastropoda</taxon>
        <taxon>Sorbeoconcha</taxon>
        <taxon>Cerithioidea</taxon>
        <taxon>Batillariidae</taxon>
        <taxon>Batillaria</taxon>
    </lineage>
</organism>
<dbReference type="SUPFAM" id="SSF103473">
    <property type="entry name" value="MFS general substrate transporter"/>
    <property type="match status" value="1"/>
</dbReference>
<feature type="compositionally biased region" description="Basic and acidic residues" evidence="2">
    <location>
        <begin position="223"/>
        <end position="234"/>
    </location>
</feature>
<keyword evidence="3" id="KW-0472">Membrane</keyword>
<dbReference type="InterPro" id="IPR036259">
    <property type="entry name" value="MFS_trans_sf"/>
</dbReference>
<dbReference type="PANTHER" id="PTHR11360:SF284">
    <property type="entry name" value="EG:103B4.3 PROTEIN-RELATED"/>
    <property type="match status" value="1"/>
</dbReference>
<comment type="subcellular location">
    <subcellularLocation>
        <location evidence="1">Membrane</location>
        <topology evidence="1">Multi-pass membrane protein</topology>
    </subcellularLocation>
</comment>
<dbReference type="PANTHER" id="PTHR11360">
    <property type="entry name" value="MONOCARBOXYLATE TRANSPORTER"/>
    <property type="match status" value="1"/>
</dbReference>
<feature type="transmembrane region" description="Helical" evidence="3">
    <location>
        <begin position="165"/>
        <end position="186"/>
    </location>
</feature>
<feature type="transmembrane region" description="Helical" evidence="3">
    <location>
        <begin position="76"/>
        <end position="94"/>
    </location>
</feature>
<dbReference type="InterPro" id="IPR050327">
    <property type="entry name" value="Proton-linked_MCT"/>
</dbReference>
<sequence length="496" mass="53808">MDWSSIRWLFVPLCFLLYTLVQGVVYSMGIYYDVLRRHFDSSNMEISWLTSVLFACVDASGPLVSTFIVKFGCRRSAMLGALMAAVSIFVSTFSPNLPTLILTFGLFGGVGLSFMAVPPIVKVGRYFHRRRGQVTGLVCSGGGIGSLVFPPMLNYFLLTYGWKGSLWILTGIVLNGVCLGYACRVVKLKMTPIQSQAKPDNETGCGFEQEFEKNEVFQPNDTDQNKTRVTEGDAKMCPSDSAIKPEHGENTDDNMEQVFTISKDFSVQKRGPKKSQQLALSIQNQQPAGSKSNVCSGFDLSLLKRPCFLVYSLSVFLWTAGLYIPSTFIPPLAHTLGIDPTNAALLVSVMGIANIVSRVIVGILSDQPWADNFVINGLAAMVAGVATSVVPLLKTYSLLAAYCAVFGFCTGSLVIMRSPICVELLGVHKLTHAFGLVCFAHGLGSLIGAPLTGFLADATGDYSVSFHVIGGVVGLAGVVCLPLRQILRWEERRVQQ</sequence>
<feature type="transmembrane region" description="Helical" evidence="3">
    <location>
        <begin position="399"/>
        <end position="422"/>
    </location>
</feature>
<evidence type="ECO:0000313" key="5">
    <source>
        <dbReference type="EMBL" id="KAK7482391.1"/>
    </source>
</evidence>
<proteinExistence type="predicted"/>
<dbReference type="AlphaFoldDB" id="A0ABD0K4X8"/>
<dbReference type="Pfam" id="PF07690">
    <property type="entry name" value="MFS_1"/>
    <property type="match status" value="2"/>
</dbReference>
<feature type="transmembrane region" description="Helical" evidence="3">
    <location>
        <begin position="434"/>
        <end position="456"/>
    </location>
</feature>
<dbReference type="InterPro" id="IPR011701">
    <property type="entry name" value="MFS"/>
</dbReference>
<comment type="caution">
    <text evidence="5">The sequence shown here is derived from an EMBL/GenBank/DDBJ whole genome shotgun (WGS) entry which is preliminary data.</text>
</comment>
<evidence type="ECO:0000256" key="3">
    <source>
        <dbReference type="SAM" id="Phobius"/>
    </source>
</evidence>
<protein>
    <recommendedName>
        <fullName evidence="4">Major facilitator superfamily (MFS) profile domain-containing protein</fullName>
    </recommendedName>
</protein>
<feature type="transmembrane region" description="Helical" evidence="3">
    <location>
        <begin position="133"/>
        <end position="153"/>
    </location>
</feature>
<evidence type="ECO:0000313" key="6">
    <source>
        <dbReference type="Proteomes" id="UP001519460"/>
    </source>
</evidence>
<evidence type="ECO:0000256" key="1">
    <source>
        <dbReference type="ARBA" id="ARBA00004141"/>
    </source>
</evidence>
<dbReference type="EMBL" id="JACVVK020000246">
    <property type="protein sequence ID" value="KAK7482391.1"/>
    <property type="molecule type" value="Genomic_DNA"/>
</dbReference>
<reference evidence="5 6" key="1">
    <citation type="journal article" date="2023" name="Sci. Data">
        <title>Genome assembly of the Korean intertidal mud-creeper Batillaria attramentaria.</title>
        <authorList>
            <person name="Patra A.K."/>
            <person name="Ho P.T."/>
            <person name="Jun S."/>
            <person name="Lee S.J."/>
            <person name="Kim Y."/>
            <person name="Won Y.J."/>
        </authorList>
    </citation>
    <scope>NUCLEOTIDE SEQUENCE [LARGE SCALE GENOMIC DNA]</scope>
    <source>
        <strain evidence="5">Wonlab-2016</strain>
    </source>
</reference>
<feature type="transmembrane region" description="Helical" evidence="3">
    <location>
        <begin position="308"/>
        <end position="329"/>
    </location>
</feature>
<accession>A0ABD0K4X8</accession>
<dbReference type="PROSITE" id="PS50850">
    <property type="entry name" value="MFS"/>
    <property type="match status" value="1"/>
</dbReference>
<evidence type="ECO:0000256" key="2">
    <source>
        <dbReference type="SAM" id="MobiDB-lite"/>
    </source>
</evidence>
<evidence type="ECO:0000259" key="4">
    <source>
        <dbReference type="PROSITE" id="PS50850"/>
    </source>
</evidence>
<feature type="transmembrane region" description="Helical" evidence="3">
    <location>
        <begin position="100"/>
        <end position="121"/>
    </location>
</feature>
<keyword evidence="6" id="KW-1185">Reference proteome</keyword>
<feature type="transmembrane region" description="Helical" evidence="3">
    <location>
        <begin position="373"/>
        <end position="393"/>
    </location>
</feature>
<keyword evidence="3" id="KW-1133">Transmembrane helix</keyword>
<feature type="region of interest" description="Disordered" evidence="2">
    <location>
        <begin position="216"/>
        <end position="252"/>
    </location>
</feature>
<feature type="transmembrane region" description="Helical" evidence="3">
    <location>
        <begin position="341"/>
        <end position="361"/>
    </location>
</feature>
<dbReference type="Proteomes" id="UP001519460">
    <property type="component" value="Unassembled WGS sequence"/>
</dbReference>
<gene>
    <name evidence="5" type="ORF">BaRGS_00026410</name>
</gene>
<keyword evidence="3" id="KW-0812">Transmembrane</keyword>
<dbReference type="InterPro" id="IPR020846">
    <property type="entry name" value="MFS_dom"/>
</dbReference>
<dbReference type="GO" id="GO:0016020">
    <property type="term" value="C:membrane"/>
    <property type="evidence" value="ECO:0007669"/>
    <property type="project" value="UniProtKB-SubCell"/>
</dbReference>
<feature type="transmembrane region" description="Helical" evidence="3">
    <location>
        <begin position="47"/>
        <end position="69"/>
    </location>
</feature>